<sequence length="587" mass="65187">MQFSWKKKNNMVCCMKNIIGSVTTSNGMSSVLTEISAVPITVKKDHGSTLLDEDSVALSPNGKAQEEIAVKGLESYVGTTASMEGIGIVKFLKGKRLLITGATGFVAKVLIEKILRTEPDVGKIFLLIKAKSKEAAMERLKNEIIDTELFKCLKQIHGNSFQAFMLSKLVPVVGNVCEQNLGMEINLIDEITSQIDIIVNSAASTTFDERYDLALDINTRGPLHLMSFAKRCTQLKLFLQVSTAYVNGERQGRLLEKPFSLGDSIAKEKTTSDCCPTKHLPMLDIEAEIKLAVNTKEEASQDDVVAQKMKELGLARARIYGWQDTYVFTKAMGEMVIDNMRDQIPVVIMRPSVIESTCREPFPGWMEGNRMMDPIILSYGKGQLTGFLVDPEGVLDVVPADMVVNAILAAMAKHGAAGEPGMNIYQIASSVVNPLVFQDLAKLLFEHFKSSPCIDSKGEPINVPKMKLFSSIDDFSSHMLTDTIQRLGRGSSASHEELSKRHEVVRRKSVEKSVEQAKYLANIYEPYTFYGGRFDNMNTQKLMEDMSEEEKKSFGFDVGSIDWNDYISNVHIPGLRKHVMKGRGMMS</sequence>
<dbReference type="InterPro" id="IPR026055">
    <property type="entry name" value="FAR"/>
</dbReference>
<dbReference type="PANTHER" id="PTHR11011:SF45">
    <property type="entry name" value="FATTY ACYL-COA REDUCTASE CG8306-RELATED"/>
    <property type="match status" value="1"/>
</dbReference>
<keyword evidence="2 4" id="KW-0444">Lipid biosynthesis</keyword>
<keyword evidence="4" id="KW-0560">Oxidoreductase</keyword>
<dbReference type="OrthoDB" id="429813at2759"/>
<gene>
    <name evidence="7" type="ORF">FRX31_003164</name>
</gene>
<organism evidence="7 8">
    <name type="scientific">Thalictrum thalictroides</name>
    <name type="common">Rue-anemone</name>
    <name type="synonym">Anemone thalictroides</name>
    <dbReference type="NCBI Taxonomy" id="46969"/>
    <lineage>
        <taxon>Eukaryota</taxon>
        <taxon>Viridiplantae</taxon>
        <taxon>Streptophyta</taxon>
        <taxon>Embryophyta</taxon>
        <taxon>Tracheophyta</taxon>
        <taxon>Spermatophyta</taxon>
        <taxon>Magnoliopsida</taxon>
        <taxon>Ranunculales</taxon>
        <taxon>Ranunculaceae</taxon>
        <taxon>Thalictroideae</taxon>
        <taxon>Thalictrum</taxon>
    </lineage>
</organism>
<dbReference type="GO" id="GO:0035336">
    <property type="term" value="P:long-chain fatty-acyl-CoA metabolic process"/>
    <property type="evidence" value="ECO:0007669"/>
    <property type="project" value="TreeGrafter"/>
</dbReference>
<comment type="catalytic activity">
    <reaction evidence="4">
        <text>a long-chain fatty acyl-CoA + 2 NADPH + 2 H(+) = a long-chain primary fatty alcohol + 2 NADP(+) + CoA</text>
        <dbReference type="Rhea" id="RHEA:52716"/>
        <dbReference type="ChEBI" id="CHEBI:15378"/>
        <dbReference type="ChEBI" id="CHEBI:57287"/>
        <dbReference type="ChEBI" id="CHEBI:57783"/>
        <dbReference type="ChEBI" id="CHEBI:58349"/>
        <dbReference type="ChEBI" id="CHEBI:77396"/>
        <dbReference type="ChEBI" id="CHEBI:83139"/>
        <dbReference type="EC" id="1.2.1.84"/>
    </reaction>
</comment>
<dbReference type="PANTHER" id="PTHR11011">
    <property type="entry name" value="MALE STERILITY PROTEIN 2-RELATED"/>
    <property type="match status" value="1"/>
</dbReference>
<evidence type="ECO:0000256" key="2">
    <source>
        <dbReference type="ARBA" id="ARBA00022516"/>
    </source>
</evidence>
<dbReference type="EMBL" id="JABWDY010001657">
    <property type="protein sequence ID" value="KAF5207251.1"/>
    <property type="molecule type" value="Genomic_DNA"/>
</dbReference>
<dbReference type="InterPro" id="IPR013120">
    <property type="entry name" value="FAR_NAD-bd"/>
</dbReference>
<protein>
    <recommendedName>
        <fullName evidence="4">Fatty acyl-CoA reductase</fullName>
        <ecNumber evidence="4">1.2.1.84</ecNumber>
    </recommendedName>
</protein>
<reference evidence="7 8" key="1">
    <citation type="submission" date="2020-06" db="EMBL/GenBank/DDBJ databases">
        <title>Transcriptomic and genomic resources for Thalictrum thalictroides and T. hernandezii: Facilitating candidate gene discovery in an emerging model plant lineage.</title>
        <authorList>
            <person name="Arias T."/>
            <person name="Riano-Pachon D.M."/>
            <person name="Di Stilio V.S."/>
        </authorList>
    </citation>
    <scope>NUCLEOTIDE SEQUENCE [LARGE SCALE GENOMIC DNA]</scope>
    <source>
        <strain evidence="8">cv. WT478/WT964</strain>
        <tissue evidence="7">Leaves</tissue>
    </source>
</reference>
<dbReference type="Pfam" id="PF07993">
    <property type="entry name" value="NAD_binding_4"/>
    <property type="match status" value="1"/>
</dbReference>
<evidence type="ECO:0000256" key="3">
    <source>
        <dbReference type="ARBA" id="ARBA00023098"/>
    </source>
</evidence>
<evidence type="ECO:0000256" key="1">
    <source>
        <dbReference type="ARBA" id="ARBA00005928"/>
    </source>
</evidence>
<evidence type="ECO:0000256" key="4">
    <source>
        <dbReference type="RuleBase" id="RU363097"/>
    </source>
</evidence>
<accession>A0A7J6XBS9</accession>
<feature type="domain" description="Thioester reductase (TE)" evidence="6">
    <location>
        <begin position="99"/>
        <end position="407"/>
    </location>
</feature>
<dbReference type="CDD" id="cd09071">
    <property type="entry name" value="FAR_C"/>
    <property type="match status" value="1"/>
</dbReference>
<dbReference type="Proteomes" id="UP000554482">
    <property type="component" value="Unassembled WGS sequence"/>
</dbReference>
<dbReference type="CDD" id="cd05236">
    <property type="entry name" value="FAR-N_SDR_e"/>
    <property type="match status" value="1"/>
</dbReference>
<keyword evidence="3 4" id="KW-0443">Lipid metabolism</keyword>
<dbReference type="Pfam" id="PF03015">
    <property type="entry name" value="Sterile"/>
    <property type="match status" value="1"/>
</dbReference>
<comment type="similarity">
    <text evidence="1 4">Belongs to the fatty acyl-CoA reductase family.</text>
</comment>
<dbReference type="SUPFAM" id="SSF51735">
    <property type="entry name" value="NAD(P)-binding Rossmann-fold domains"/>
    <property type="match status" value="1"/>
</dbReference>
<evidence type="ECO:0000259" key="6">
    <source>
        <dbReference type="Pfam" id="PF07993"/>
    </source>
</evidence>
<dbReference type="EC" id="1.2.1.84" evidence="4"/>
<evidence type="ECO:0000259" key="5">
    <source>
        <dbReference type="Pfam" id="PF03015"/>
    </source>
</evidence>
<dbReference type="InterPro" id="IPR036291">
    <property type="entry name" value="NAD(P)-bd_dom_sf"/>
</dbReference>
<feature type="domain" description="Fatty acyl-CoA reductase C-terminal" evidence="5">
    <location>
        <begin position="508"/>
        <end position="581"/>
    </location>
</feature>
<keyword evidence="8" id="KW-1185">Reference proteome</keyword>
<dbReference type="GO" id="GO:0010345">
    <property type="term" value="P:suberin biosynthetic process"/>
    <property type="evidence" value="ECO:0007669"/>
    <property type="project" value="TreeGrafter"/>
</dbReference>
<keyword evidence="4" id="KW-0521">NADP</keyword>
<dbReference type="AlphaFoldDB" id="A0A7J6XBS9"/>
<evidence type="ECO:0000313" key="7">
    <source>
        <dbReference type="EMBL" id="KAF5207251.1"/>
    </source>
</evidence>
<proteinExistence type="inferred from homology"/>
<dbReference type="GO" id="GO:0080019">
    <property type="term" value="F:alcohol-forming very long-chain fatty acyl-CoA reductase activity"/>
    <property type="evidence" value="ECO:0007669"/>
    <property type="project" value="InterPro"/>
</dbReference>
<evidence type="ECO:0000313" key="8">
    <source>
        <dbReference type="Proteomes" id="UP000554482"/>
    </source>
</evidence>
<dbReference type="InterPro" id="IPR033640">
    <property type="entry name" value="FAR_C"/>
</dbReference>
<dbReference type="Gene3D" id="3.40.50.720">
    <property type="entry name" value="NAD(P)-binding Rossmann-like Domain"/>
    <property type="match status" value="1"/>
</dbReference>
<comment type="function">
    <text evidence="4">Catalyzes the reduction of fatty acyl-CoA to fatty alcohols.</text>
</comment>
<name>A0A7J6XBS9_THATH</name>
<comment type="caution">
    <text evidence="7">The sequence shown here is derived from an EMBL/GenBank/DDBJ whole genome shotgun (WGS) entry which is preliminary data.</text>
</comment>
<dbReference type="GO" id="GO:0102965">
    <property type="term" value="F:alcohol-forming long-chain fatty acyl-CoA reductase activity"/>
    <property type="evidence" value="ECO:0007669"/>
    <property type="project" value="UniProtKB-EC"/>
</dbReference>